<keyword evidence="3" id="KW-1185">Reference proteome</keyword>
<dbReference type="EMBL" id="JAEVLS010000009">
    <property type="protein sequence ID" value="MBM0108670.1"/>
    <property type="molecule type" value="Genomic_DNA"/>
</dbReference>
<protein>
    <submittedName>
        <fullName evidence="2">Lasso peptide biosynthesis B2 protein</fullName>
    </submittedName>
</protein>
<dbReference type="RefSeq" id="WP_203170840.1">
    <property type="nucleotide sequence ID" value="NZ_JAEVLS010000009.1"/>
</dbReference>
<dbReference type="NCBIfam" id="NF033537">
    <property type="entry name" value="lasso_biosyn_B2"/>
    <property type="match status" value="1"/>
</dbReference>
<evidence type="ECO:0000313" key="2">
    <source>
        <dbReference type="EMBL" id="MBM0108670.1"/>
    </source>
</evidence>
<dbReference type="InterPro" id="IPR032708">
    <property type="entry name" value="McjB_C"/>
</dbReference>
<dbReference type="InterPro" id="IPR053521">
    <property type="entry name" value="McjB-like"/>
</dbReference>
<gene>
    <name evidence="2" type="ORF">JM946_28395</name>
</gene>
<organism evidence="2 3">
    <name type="scientific">Steroidobacter gossypii</name>
    <dbReference type="NCBI Taxonomy" id="2805490"/>
    <lineage>
        <taxon>Bacteria</taxon>
        <taxon>Pseudomonadati</taxon>
        <taxon>Pseudomonadota</taxon>
        <taxon>Gammaproteobacteria</taxon>
        <taxon>Steroidobacterales</taxon>
        <taxon>Steroidobacteraceae</taxon>
        <taxon>Steroidobacter</taxon>
    </lineage>
</organism>
<feature type="domain" description="Microcin J25-processing protein McjB C-terminal" evidence="1">
    <location>
        <begin position="134"/>
        <end position="243"/>
    </location>
</feature>
<evidence type="ECO:0000313" key="3">
    <source>
        <dbReference type="Proteomes" id="UP000661077"/>
    </source>
</evidence>
<evidence type="ECO:0000259" key="1">
    <source>
        <dbReference type="Pfam" id="PF13471"/>
    </source>
</evidence>
<comment type="caution">
    <text evidence="2">The sequence shown here is derived from an EMBL/GenBank/DDBJ whole genome shotgun (WGS) entry which is preliminary data.</text>
</comment>
<dbReference type="Pfam" id="PF13471">
    <property type="entry name" value="Transglut_core3"/>
    <property type="match status" value="1"/>
</dbReference>
<name>A0ABS1X639_9GAMM</name>
<sequence length="245" mass="27224">MHTEKAYWLPAHVRACSTATGTVLLDLRRNRYFGVGRKETAVLRSLAGNWQNFATAAPAFAADAEPLPLEDAVRIADKLVDAGLLSNSAPEPAVFTPAQVDLDSLLTSVGHEVERTASIRWRHLVEFMRACSWARRSVRSRTLYVVAEEIGQQKNAAGAPFDAERAIELVGIFRRLRPHTFAARDQCLFHALALVRFLASHSVYPTWVIGVRTKPWAAHSWVQQGTLLLDANPEQVCEYTPILAI</sequence>
<proteinExistence type="predicted"/>
<reference evidence="2 3" key="1">
    <citation type="journal article" date="2021" name="Int. J. Syst. Evol. Microbiol.">
        <title>Steroidobacter gossypii sp. nov., isolated from soil of cotton cropping field.</title>
        <authorList>
            <person name="Huang R."/>
            <person name="Yang S."/>
            <person name="Zhen C."/>
            <person name="Liu W."/>
        </authorList>
    </citation>
    <scope>NUCLEOTIDE SEQUENCE [LARGE SCALE GENOMIC DNA]</scope>
    <source>
        <strain evidence="2 3">S1-65</strain>
    </source>
</reference>
<dbReference type="Proteomes" id="UP000661077">
    <property type="component" value="Unassembled WGS sequence"/>
</dbReference>
<accession>A0ABS1X639</accession>